<gene>
    <name evidence="1" type="ORF">CCAND93_160018</name>
</gene>
<dbReference type="AlphaFoldDB" id="A0A0B7HYZ2"/>
<dbReference type="Proteomes" id="UP000038200">
    <property type="component" value="Unassembled WGS sequence"/>
</dbReference>
<accession>A0A0B7HYZ2</accession>
<proteinExistence type="predicted"/>
<reference evidence="1 2" key="1">
    <citation type="submission" date="2015-01" db="EMBL/GenBank/DDBJ databases">
        <authorList>
            <person name="MANFREDI Pablo"/>
        </authorList>
    </citation>
    <scope>NUCLEOTIDE SEQUENCE [LARGE SCALE GENOMIC DNA]</scope>
    <source>
        <strain evidence="1 2">CcD93</strain>
    </source>
</reference>
<evidence type="ECO:0000313" key="2">
    <source>
        <dbReference type="Proteomes" id="UP000038200"/>
    </source>
</evidence>
<dbReference type="STRING" id="1848903.CCAND38_310025"/>
<sequence length="40" mass="4997">MKLNVKVQRYNFCTNRQNQFLELEEKNNLKKLHLLMEFKI</sequence>
<organism evidence="1 2">
    <name type="scientific">Capnocytophaga canis</name>
    <dbReference type="NCBI Taxonomy" id="1848903"/>
    <lineage>
        <taxon>Bacteria</taxon>
        <taxon>Pseudomonadati</taxon>
        <taxon>Bacteroidota</taxon>
        <taxon>Flavobacteriia</taxon>
        <taxon>Flavobacteriales</taxon>
        <taxon>Flavobacteriaceae</taxon>
        <taxon>Capnocytophaga</taxon>
    </lineage>
</organism>
<name>A0A0B7HYZ2_9FLAO</name>
<dbReference type="EMBL" id="CDOL01000068">
    <property type="protein sequence ID" value="CEN51377.1"/>
    <property type="molecule type" value="Genomic_DNA"/>
</dbReference>
<evidence type="ECO:0000313" key="1">
    <source>
        <dbReference type="EMBL" id="CEN51377.1"/>
    </source>
</evidence>
<protein>
    <submittedName>
        <fullName evidence="1">Uncharacterized protein</fullName>
    </submittedName>
</protein>